<dbReference type="Proteomes" id="UP001281410">
    <property type="component" value="Unassembled WGS sequence"/>
</dbReference>
<accession>A0AAE0AHC8</accession>
<gene>
    <name evidence="1" type="ORF">Dsin_012083</name>
</gene>
<dbReference type="EMBL" id="JANJYJ010000004">
    <property type="protein sequence ID" value="KAK3218113.1"/>
    <property type="molecule type" value="Genomic_DNA"/>
</dbReference>
<comment type="caution">
    <text evidence="1">The sequence shown here is derived from an EMBL/GenBank/DDBJ whole genome shotgun (WGS) entry which is preliminary data.</text>
</comment>
<name>A0AAE0AHC8_9ROSI</name>
<reference evidence="1" key="1">
    <citation type="journal article" date="2023" name="Plant J.">
        <title>Genome sequences and population genomics provide insights into the demographic history, inbreeding, and mutation load of two 'living fossil' tree species of Dipteronia.</title>
        <authorList>
            <person name="Feng Y."/>
            <person name="Comes H.P."/>
            <person name="Chen J."/>
            <person name="Zhu S."/>
            <person name="Lu R."/>
            <person name="Zhang X."/>
            <person name="Li P."/>
            <person name="Qiu J."/>
            <person name="Olsen K.M."/>
            <person name="Qiu Y."/>
        </authorList>
    </citation>
    <scope>NUCLEOTIDE SEQUENCE</scope>
    <source>
        <strain evidence="1">NBL</strain>
    </source>
</reference>
<dbReference type="AlphaFoldDB" id="A0AAE0AHC8"/>
<keyword evidence="2" id="KW-1185">Reference proteome</keyword>
<dbReference type="PANTHER" id="PTHR31635:SF196">
    <property type="entry name" value="REVERSE TRANSCRIPTASE DOMAIN-CONTAINING PROTEIN-RELATED"/>
    <property type="match status" value="1"/>
</dbReference>
<evidence type="ECO:0008006" key="3">
    <source>
        <dbReference type="Google" id="ProtNLM"/>
    </source>
</evidence>
<evidence type="ECO:0000313" key="2">
    <source>
        <dbReference type="Proteomes" id="UP001281410"/>
    </source>
</evidence>
<protein>
    <recommendedName>
        <fullName evidence="3">Reverse transcriptase</fullName>
    </recommendedName>
</protein>
<evidence type="ECO:0000313" key="1">
    <source>
        <dbReference type="EMBL" id="KAK3218113.1"/>
    </source>
</evidence>
<dbReference type="PANTHER" id="PTHR31635">
    <property type="entry name" value="REVERSE TRANSCRIPTASE DOMAIN-CONTAINING PROTEIN-RELATED"/>
    <property type="match status" value="1"/>
</dbReference>
<proteinExistence type="predicted"/>
<sequence>MGCVMIVVFGRHVNVICKHWYLSILMACYALLRLFYDDIEMVMGSIQERLSPRNRDYLDKLFTAEEVRKAIFDMYLTKALGLDGLPAFFYQKFWPTVGKNVTNVCLGCLNERGSLEEVNGTLITLIPKVQQPECISEFRPISLCNVGYKIVVKALANRFRLVLGEVISEAHSAFILGHLILDNVINGFECIHVLRKRK</sequence>
<organism evidence="1 2">
    <name type="scientific">Dipteronia sinensis</name>
    <dbReference type="NCBI Taxonomy" id="43782"/>
    <lineage>
        <taxon>Eukaryota</taxon>
        <taxon>Viridiplantae</taxon>
        <taxon>Streptophyta</taxon>
        <taxon>Embryophyta</taxon>
        <taxon>Tracheophyta</taxon>
        <taxon>Spermatophyta</taxon>
        <taxon>Magnoliopsida</taxon>
        <taxon>eudicotyledons</taxon>
        <taxon>Gunneridae</taxon>
        <taxon>Pentapetalae</taxon>
        <taxon>rosids</taxon>
        <taxon>malvids</taxon>
        <taxon>Sapindales</taxon>
        <taxon>Sapindaceae</taxon>
        <taxon>Hippocastanoideae</taxon>
        <taxon>Acereae</taxon>
        <taxon>Dipteronia</taxon>
    </lineage>
</organism>